<evidence type="ECO:0000256" key="1">
    <source>
        <dbReference type="SAM" id="MobiDB-lite"/>
    </source>
</evidence>
<dbReference type="InterPro" id="IPR011042">
    <property type="entry name" value="6-blade_b-propeller_TolB-like"/>
</dbReference>
<proteinExistence type="predicted"/>
<dbReference type="GO" id="GO:0008236">
    <property type="term" value="F:serine-type peptidase activity"/>
    <property type="evidence" value="ECO:0007669"/>
    <property type="project" value="InterPro"/>
</dbReference>
<dbReference type="PANTHER" id="PTHR43056">
    <property type="entry name" value="PEPTIDASE S9 PROLYL OLIGOPEPTIDASE"/>
    <property type="match status" value="1"/>
</dbReference>
<organism evidence="3 4">
    <name type="scientific">Ceratodon purpureus</name>
    <name type="common">Fire moss</name>
    <name type="synonym">Dicranum purpureum</name>
    <dbReference type="NCBI Taxonomy" id="3225"/>
    <lineage>
        <taxon>Eukaryota</taxon>
        <taxon>Viridiplantae</taxon>
        <taxon>Streptophyta</taxon>
        <taxon>Embryophyta</taxon>
        <taxon>Bryophyta</taxon>
        <taxon>Bryophytina</taxon>
        <taxon>Bryopsida</taxon>
        <taxon>Dicranidae</taxon>
        <taxon>Pseudoditrichales</taxon>
        <taxon>Ditrichaceae</taxon>
        <taxon>Ceratodon</taxon>
    </lineage>
</organism>
<dbReference type="InterPro" id="IPR050585">
    <property type="entry name" value="Xaa-Pro_dipeptidyl-ppase/CocE"/>
</dbReference>
<dbReference type="SUPFAM" id="SSF82171">
    <property type="entry name" value="DPP6 N-terminal domain-like"/>
    <property type="match status" value="1"/>
</dbReference>
<dbReference type="InterPro" id="IPR011659">
    <property type="entry name" value="WD40"/>
</dbReference>
<accession>A0A8T0GV21</accession>
<evidence type="ECO:0000313" key="3">
    <source>
        <dbReference type="EMBL" id="KAG0561984.1"/>
    </source>
</evidence>
<dbReference type="Pfam" id="PF00326">
    <property type="entry name" value="Peptidase_S9"/>
    <property type="match status" value="1"/>
</dbReference>
<dbReference type="GO" id="GO:0006508">
    <property type="term" value="P:proteolysis"/>
    <property type="evidence" value="ECO:0007669"/>
    <property type="project" value="InterPro"/>
</dbReference>
<evidence type="ECO:0000259" key="2">
    <source>
        <dbReference type="Pfam" id="PF00326"/>
    </source>
</evidence>
<evidence type="ECO:0000313" key="4">
    <source>
        <dbReference type="Proteomes" id="UP000822688"/>
    </source>
</evidence>
<feature type="domain" description="Peptidase S9 prolyl oligopeptidase catalytic" evidence="2">
    <location>
        <begin position="531"/>
        <end position="734"/>
    </location>
</feature>
<dbReference type="Proteomes" id="UP000822688">
    <property type="component" value="Chromosome 9"/>
</dbReference>
<dbReference type="EMBL" id="CM026430">
    <property type="protein sequence ID" value="KAG0561984.1"/>
    <property type="molecule type" value="Genomic_DNA"/>
</dbReference>
<dbReference type="InterPro" id="IPR001375">
    <property type="entry name" value="Peptidase_S9_cat"/>
</dbReference>
<dbReference type="PANTHER" id="PTHR43056:SF5">
    <property type="entry name" value="PEPTIDASE S9 PROLYL OLIGOPEPTIDASE CATALYTIC DOMAIN-CONTAINING PROTEIN"/>
    <property type="match status" value="1"/>
</dbReference>
<name>A0A8T0GV21_CERPU</name>
<feature type="region of interest" description="Disordered" evidence="1">
    <location>
        <begin position="50"/>
        <end position="77"/>
    </location>
</feature>
<sequence>MSHTVSSVGSLHAVARCLGISQSSRSATLVPSFLGCRSFALSLVKQSSSQAESHRGGRRAAVLSASRPEPESARSIATAEMGQTKCETPYGAWKSPLTADFVSGSSKRLGGAAVDSDGRLLWLEGRPSEAGRAVLVREGAHPGSPAEDITPANFNVRTLVHEYGGGAFTVKGDNIVFSNYADQRLYKQSINGDRTPVPLTPVYENKAVRYADAEFDGRFNRVIAVREDNRQEGIESFNEIVAVSLSGDANLEPKVLVKGRDFYMFPRLSPDGQMLAWMEWCHPNMPWDRTSIWVGKVSDDGGITNPVCIAGGDESIVEAPTEPKWSPNGDLIFASDRGSGYWNLYSWGVGKKVQALCPLEAEFARPPWVFGISSFAFFGESGTQIVCTYRQRGVSRLATLDLSSGSLSPVKTRFTDIYNLFTKGNEVFFSAGSSTDTLSLVKVSLAQGNEGAVKESVLWSSIGIDLEKYKPYFSTPRVVEFSTNVEGETAFANFYPPVNGDFVGPAGERPPLLVRSHGGPTAEASTTLDPAIQYWTSRGWAFADVNYGGSSGYGRAYRERLYGQWGIVDVNDCCSCAEYLVNVGEVDSKRLCIDGRSAGGYTTMAALVFKDTFTAGASLYGISDLKSCLSDTHKFESRYMINLLGSEDVIEKNMYDRSPINFLEKLSCPIILFQGLEDKVVPPNQARMIYDAVKTKGIPVALVEYEGEQHGFRKAENIRNTLEQEMTFFARLIGGFEVADDIVPVKVDNLDD</sequence>
<dbReference type="Pfam" id="PF07676">
    <property type="entry name" value="PD40"/>
    <property type="match status" value="2"/>
</dbReference>
<dbReference type="SUPFAM" id="SSF53474">
    <property type="entry name" value="alpha/beta-Hydrolases"/>
    <property type="match status" value="1"/>
</dbReference>
<gene>
    <name evidence="3" type="ORF">KC19_9G108300</name>
</gene>
<dbReference type="Gene3D" id="2.120.10.30">
    <property type="entry name" value="TolB, C-terminal domain"/>
    <property type="match status" value="1"/>
</dbReference>
<comment type="caution">
    <text evidence="3">The sequence shown here is derived from an EMBL/GenBank/DDBJ whole genome shotgun (WGS) entry which is preliminary data.</text>
</comment>
<dbReference type="Gene3D" id="3.40.50.1820">
    <property type="entry name" value="alpha/beta hydrolase"/>
    <property type="match status" value="1"/>
</dbReference>
<reference evidence="3" key="1">
    <citation type="submission" date="2020-06" db="EMBL/GenBank/DDBJ databases">
        <title>WGS assembly of Ceratodon purpureus strain R40.</title>
        <authorList>
            <person name="Carey S.B."/>
            <person name="Jenkins J."/>
            <person name="Shu S."/>
            <person name="Lovell J.T."/>
            <person name="Sreedasyam A."/>
            <person name="Maumus F."/>
            <person name="Tiley G.P."/>
            <person name="Fernandez-Pozo N."/>
            <person name="Barry K."/>
            <person name="Chen C."/>
            <person name="Wang M."/>
            <person name="Lipzen A."/>
            <person name="Daum C."/>
            <person name="Saski C.A."/>
            <person name="Payton A.C."/>
            <person name="Mcbreen J.C."/>
            <person name="Conrad R.E."/>
            <person name="Kollar L.M."/>
            <person name="Olsson S."/>
            <person name="Huttunen S."/>
            <person name="Landis J.B."/>
            <person name="Wickett N.J."/>
            <person name="Johnson M.G."/>
            <person name="Rensing S.A."/>
            <person name="Grimwood J."/>
            <person name="Schmutz J."/>
            <person name="Mcdaniel S.F."/>
        </authorList>
    </citation>
    <scope>NUCLEOTIDE SEQUENCE</scope>
    <source>
        <strain evidence="3">R40</strain>
    </source>
</reference>
<dbReference type="InterPro" id="IPR029058">
    <property type="entry name" value="AB_hydrolase_fold"/>
</dbReference>
<keyword evidence="4" id="KW-1185">Reference proteome</keyword>
<dbReference type="AlphaFoldDB" id="A0A8T0GV21"/>
<protein>
    <recommendedName>
        <fullName evidence="2">Peptidase S9 prolyl oligopeptidase catalytic domain-containing protein</fullName>
    </recommendedName>
</protein>